<evidence type="ECO:0000313" key="2">
    <source>
        <dbReference type="EMBL" id="MBW77376.1"/>
    </source>
</evidence>
<reference evidence="2" key="1">
    <citation type="submission" date="2018-01" db="EMBL/GenBank/DDBJ databases">
        <title>An insight into the sialome of Amazonian anophelines.</title>
        <authorList>
            <person name="Ribeiro J.M."/>
            <person name="Scarpassa V."/>
            <person name="Calvo E."/>
        </authorList>
    </citation>
    <scope>NUCLEOTIDE SEQUENCE</scope>
</reference>
<name>A0A2M4DII7_ANODA</name>
<organism evidence="2">
    <name type="scientific">Anopheles darlingi</name>
    <name type="common">Mosquito</name>
    <dbReference type="NCBI Taxonomy" id="43151"/>
    <lineage>
        <taxon>Eukaryota</taxon>
        <taxon>Metazoa</taxon>
        <taxon>Ecdysozoa</taxon>
        <taxon>Arthropoda</taxon>
        <taxon>Hexapoda</taxon>
        <taxon>Insecta</taxon>
        <taxon>Pterygota</taxon>
        <taxon>Neoptera</taxon>
        <taxon>Endopterygota</taxon>
        <taxon>Diptera</taxon>
        <taxon>Nematocera</taxon>
        <taxon>Culicoidea</taxon>
        <taxon>Culicidae</taxon>
        <taxon>Anophelinae</taxon>
        <taxon>Anopheles</taxon>
    </lineage>
</organism>
<feature type="signal peptide" evidence="1">
    <location>
        <begin position="1"/>
        <end position="20"/>
    </location>
</feature>
<feature type="chain" id="PRO_5014669651" evidence="1">
    <location>
        <begin position="21"/>
        <end position="69"/>
    </location>
</feature>
<accession>A0A2M4DII7</accession>
<evidence type="ECO:0000256" key="1">
    <source>
        <dbReference type="SAM" id="SignalP"/>
    </source>
</evidence>
<proteinExistence type="predicted"/>
<keyword evidence="1" id="KW-0732">Signal</keyword>
<protein>
    <submittedName>
        <fullName evidence="2">Putative secreted protein</fullName>
    </submittedName>
</protein>
<sequence>MFLNSRIVCMVVVVVVVTFAFDVPSLPSPTGSTSLCSASEPSPAAELSPVCFVSSAGSGSGWASYLSSS</sequence>
<dbReference type="AlphaFoldDB" id="A0A2M4DII7"/>
<dbReference type="EMBL" id="GGFL01013198">
    <property type="protein sequence ID" value="MBW77376.1"/>
    <property type="molecule type" value="Transcribed_RNA"/>
</dbReference>